<feature type="transmembrane region" description="Helical" evidence="1">
    <location>
        <begin position="63"/>
        <end position="84"/>
    </location>
</feature>
<dbReference type="Proteomes" id="UP000465601">
    <property type="component" value="Unassembled WGS sequence"/>
</dbReference>
<keyword evidence="3" id="KW-1185">Reference proteome</keyword>
<dbReference type="RefSeq" id="WP_151866510.1">
    <property type="nucleotide sequence ID" value="NZ_WBZB01000040.1"/>
</dbReference>
<reference evidence="2 3" key="1">
    <citation type="submission" date="2019-10" db="EMBL/GenBank/DDBJ databases">
        <title>Alkaliphilus serpentinus sp. nov. and Alkaliphilus pronyensis sp. nov., two novel anaerobic alkaliphilic species isolated from the serpentinized-hosted hydrothermal field of the Prony Bay (New Caledonia).</title>
        <authorList>
            <person name="Postec A."/>
        </authorList>
    </citation>
    <scope>NUCLEOTIDE SEQUENCE [LARGE SCALE GENOMIC DNA]</scope>
    <source>
        <strain evidence="2 3">LacT</strain>
    </source>
</reference>
<name>A0A833HMF8_9FIRM</name>
<dbReference type="AlphaFoldDB" id="A0A833HMF8"/>
<dbReference type="OrthoDB" id="1958093at2"/>
<dbReference type="InterPro" id="IPR005642">
    <property type="entry name" value="LysO"/>
</dbReference>
<comment type="caution">
    <text evidence="2">The sequence shown here is derived from an EMBL/GenBank/DDBJ whole genome shotgun (WGS) entry which is preliminary data.</text>
</comment>
<dbReference type="GO" id="GO:0015661">
    <property type="term" value="F:L-lysine efflux transmembrane transporter activity"/>
    <property type="evidence" value="ECO:0007669"/>
    <property type="project" value="InterPro"/>
</dbReference>
<dbReference type="Pfam" id="PF03956">
    <property type="entry name" value="Lys_export"/>
    <property type="match status" value="1"/>
</dbReference>
<keyword evidence="1" id="KW-0472">Membrane</keyword>
<keyword evidence="1" id="KW-0812">Transmembrane</keyword>
<evidence type="ECO:0000256" key="1">
    <source>
        <dbReference type="SAM" id="Phobius"/>
    </source>
</evidence>
<evidence type="ECO:0000313" key="2">
    <source>
        <dbReference type="EMBL" id="KAB3527615.1"/>
    </source>
</evidence>
<dbReference type="EMBL" id="WBZB01000040">
    <property type="protein sequence ID" value="KAB3527615.1"/>
    <property type="molecule type" value="Genomic_DNA"/>
</dbReference>
<protein>
    <submittedName>
        <fullName evidence="2">Lysine exporter LysO family protein</fullName>
    </submittedName>
</protein>
<feature type="transmembrane region" description="Helical" evidence="1">
    <location>
        <begin position="34"/>
        <end position="51"/>
    </location>
</feature>
<organism evidence="2 3">
    <name type="scientific">Alkaliphilus serpentinus</name>
    <dbReference type="NCBI Taxonomy" id="1482731"/>
    <lineage>
        <taxon>Bacteria</taxon>
        <taxon>Bacillati</taxon>
        <taxon>Bacillota</taxon>
        <taxon>Clostridia</taxon>
        <taxon>Peptostreptococcales</taxon>
        <taxon>Natronincolaceae</taxon>
        <taxon>Alkaliphilus</taxon>
    </lineage>
</organism>
<accession>A0A833HMF8</accession>
<evidence type="ECO:0000313" key="3">
    <source>
        <dbReference type="Proteomes" id="UP000465601"/>
    </source>
</evidence>
<keyword evidence="1" id="KW-1133">Transmembrane helix</keyword>
<feature type="transmembrane region" description="Helical" evidence="1">
    <location>
        <begin position="6"/>
        <end position="22"/>
    </location>
</feature>
<gene>
    <name evidence="2" type="ORF">F8153_11570</name>
</gene>
<sequence length="100" mass="10932">MNILLYLLILILGAIIGLKGKLKGNIKNRIATVQNLALLFLLFIMGVKIGLEKEILLSLNTIGFQGLILALFSIIFSVLGVKLVSATILKKNKEVEVNDL</sequence>
<proteinExistence type="predicted"/>